<dbReference type="Pfam" id="PF00385">
    <property type="entry name" value="Chromo"/>
    <property type="match status" value="1"/>
</dbReference>
<dbReference type="InterPro" id="IPR051219">
    <property type="entry name" value="Heterochromatin_chromo-domain"/>
</dbReference>
<dbReference type="EMBL" id="BTRK01000004">
    <property type="protein sequence ID" value="GMR47375.1"/>
    <property type="molecule type" value="Genomic_DNA"/>
</dbReference>
<gene>
    <name evidence="5" type="ORF">PMAYCL1PPCAC_17570</name>
</gene>
<name>A0AAN5CMW9_9BILA</name>
<feature type="region of interest" description="Disordered" evidence="3">
    <location>
        <begin position="99"/>
        <end position="252"/>
    </location>
</feature>
<keyword evidence="6" id="KW-1185">Reference proteome</keyword>
<organism evidence="5 6">
    <name type="scientific">Pristionchus mayeri</name>
    <dbReference type="NCBI Taxonomy" id="1317129"/>
    <lineage>
        <taxon>Eukaryota</taxon>
        <taxon>Metazoa</taxon>
        <taxon>Ecdysozoa</taxon>
        <taxon>Nematoda</taxon>
        <taxon>Chromadorea</taxon>
        <taxon>Rhabditida</taxon>
        <taxon>Rhabditina</taxon>
        <taxon>Diplogasteromorpha</taxon>
        <taxon>Diplogasteroidea</taxon>
        <taxon>Neodiplogasteridae</taxon>
        <taxon>Pristionchus</taxon>
    </lineage>
</organism>
<protein>
    <recommendedName>
        <fullName evidence="4">Chromo domain-containing protein</fullName>
    </recommendedName>
</protein>
<comment type="subcellular location">
    <subcellularLocation>
        <location evidence="1">Nucleus</location>
    </subcellularLocation>
</comment>
<dbReference type="GO" id="GO:0005634">
    <property type="term" value="C:nucleus"/>
    <property type="evidence" value="ECO:0007669"/>
    <property type="project" value="UniProtKB-SubCell"/>
</dbReference>
<evidence type="ECO:0000313" key="6">
    <source>
        <dbReference type="Proteomes" id="UP001328107"/>
    </source>
</evidence>
<comment type="caution">
    <text evidence="5">The sequence shown here is derived from an EMBL/GenBank/DDBJ whole genome shotgun (WGS) entry which is preliminary data.</text>
</comment>
<dbReference type="SUPFAM" id="SSF54160">
    <property type="entry name" value="Chromo domain-like"/>
    <property type="match status" value="1"/>
</dbReference>
<accession>A0AAN5CMW9</accession>
<dbReference type="PROSITE" id="PS50013">
    <property type="entry name" value="CHROMO_2"/>
    <property type="match status" value="1"/>
</dbReference>
<evidence type="ECO:0000259" key="4">
    <source>
        <dbReference type="PROSITE" id="PS50013"/>
    </source>
</evidence>
<sequence>KASYLLFLAFINSFYHDNSQYNPIQCPVLFFSACFVPDFLMAAEAPTYDVEKILKKRINADGETEFQVKWVGYKTATWEPHSNLSMCGELLEEFEKSEASSSTKKVSSTPQRKVAPTPQRKVTSTPKKNATPSTRNIPKTPARVATTQTPKKLATPKKPKSVVKSVDVAERRPAGRPKKRALEASPQPIIESNFEEQEDPTPFRSGSPDNRLSSDEYVKPNPPKRARQGSPAGSEIDAEKPTKTWKESCSIQ</sequence>
<keyword evidence="2" id="KW-0539">Nucleus</keyword>
<proteinExistence type="predicted"/>
<dbReference type="Gene3D" id="2.40.50.40">
    <property type="match status" value="1"/>
</dbReference>
<feature type="domain" description="Chromo" evidence="4">
    <location>
        <begin position="48"/>
        <end position="106"/>
    </location>
</feature>
<dbReference type="SMART" id="SM00298">
    <property type="entry name" value="CHROMO"/>
    <property type="match status" value="1"/>
</dbReference>
<dbReference type="Proteomes" id="UP001328107">
    <property type="component" value="Unassembled WGS sequence"/>
</dbReference>
<feature type="non-terminal residue" evidence="5">
    <location>
        <position position="1"/>
    </location>
</feature>
<dbReference type="InterPro" id="IPR016197">
    <property type="entry name" value="Chromo-like_dom_sf"/>
</dbReference>
<reference evidence="6" key="1">
    <citation type="submission" date="2022-10" db="EMBL/GenBank/DDBJ databases">
        <title>Genome assembly of Pristionchus species.</title>
        <authorList>
            <person name="Yoshida K."/>
            <person name="Sommer R.J."/>
        </authorList>
    </citation>
    <scope>NUCLEOTIDE SEQUENCE [LARGE SCALE GENOMIC DNA]</scope>
    <source>
        <strain evidence="6">RS5460</strain>
    </source>
</reference>
<evidence type="ECO:0000313" key="5">
    <source>
        <dbReference type="EMBL" id="GMR47375.1"/>
    </source>
</evidence>
<feature type="compositionally biased region" description="Polar residues" evidence="3">
    <location>
        <begin position="120"/>
        <end position="137"/>
    </location>
</feature>
<evidence type="ECO:0000256" key="1">
    <source>
        <dbReference type="ARBA" id="ARBA00004123"/>
    </source>
</evidence>
<evidence type="ECO:0000256" key="3">
    <source>
        <dbReference type="SAM" id="MobiDB-lite"/>
    </source>
</evidence>
<dbReference type="InterPro" id="IPR023780">
    <property type="entry name" value="Chromo_domain"/>
</dbReference>
<feature type="compositionally biased region" description="Basic and acidic residues" evidence="3">
    <location>
        <begin position="237"/>
        <end position="246"/>
    </location>
</feature>
<dbReference type="AlphaFoldDB" id="A0AAN5CMW9"/>
<evidence type="ECO:0000256" key="2">
    <source>
        <dbReference type="ARBA" id="ARBA00023242"/>
    </source>
</evidence>
<dbReference type="PANTHER" id="PTHR22812">
    <property type="entry name" value="CHROMOBOX PROTEIN"/>
    <property type="match status" value="1"/>
</dbReference>
<feature type="compositionally biased region" description="Low complexity" evidence="3">
    <location>
        <begin position="99"/>
        <end position="108"/>
    </location>
</feature>
<dbReference type="CDD" id="cd00024">
    <property type="entry name" value="CD_CSD"/>
    <property type="match status" value="1"/>
</dbReference>
<dbReference type="InterPro" id="IPR000953">
    <property type="entry name" value="Chromo/chromo_shadow_dom"/>
</dbReference>